<dbReference type="AlphaFoldDB" id="D3DG76"/>
<reference evidence="4 5" key="1">
    <citation type="journal article" date="2010" name="J. Bacteriol.">
        <title>Complete genome sequence of the thermophilic, obligately chemolithoautotrophic hydrogen-oxidizing bacterium Hydrogenobacter thermophilus TK-6.</title>
        <authorList>
            <person name="Arai H."/>
            <person name="Kanbe H."/>
            <person name="Ishii M."/>
            <person name="Igarashi Y."/>
        </authorList>
    </citation>
    <scope>NUCLEOTIDE SEQUENCE [LARGE SCALE GENOMIC DNA]</scope>
    <source>
        <strain evidence="5">DSM 6534 / IAM 12695 / TK-6 [Tokyo]</strain>
    </source>
</reference>
<dbReference type="OrthoDB" id="15003at2"/>
<name>D3DG76_HYDTT</name>
<evidence type="ECO:0000313" key="4">
    <source>
        <dbReference type="EMBL" id="BAI68828.1"/>
    </source>
</evidence>
<dbReference type="EMBL" id="AP011112">
    <property type="protein sequence ID" value="BAI68828.1"/>
    <property type="molecule type" value="Genomic_DNA"/>
</dbReference>
<gene>
    <name evidence="4" type="ordered locus">HTH_0362</name>
</gene>
<keyword evidence="2 3" id="KW-0802">TPR repeat</keyword>
<dbReference type="PROSITE" id="PS51257">
    <property type="entry name" value="PROKAR_LIPOPROTEIN"/>
    <property type="match status" value="1"/>
</dbReference>
<accession>D3DG76</accession>
<keyword evidence="5" id="KW-1185">Reference proteome</keyword>
<evidence type="ECO:0000256" key="1">
    <source>
        <dbReference type="ARBA" id="ARBA00022737"/>
    </source>
</evidence>
<dbReference type="InterPro" id="IPR013105">
    <property type="entry name" value="TPR_2"/>
</dbReference>
<dbReference type="KEGG" id="hth:HTH_0362"/>
<keyword evidence="1" id="KW-0677">Repeat</keyword>
<evidence type="ECO:0000256" key="2">
    <source>
        <dbReference type="ARBA" id="ARBA00022803"/>
    </source>
</evidence>
<dbReference type="PROSITE" id="PS50293">
    <property type="entry name" value="TPR_REGION"/>
    <property type="match status" value="1"/>
</dbReference>
<dbReference type="InterPro" id="IPR019734">
    <property type="entry name" value="TPR_rpt"/>
</dbReference>
<dbReference type="Proteomes" id="UP000002574">
    <property type="component" value="Chromosome"/>
</dbReference>
<dbReference type="KEGG" id="hte:Hydth_0360"/>
<dbReference type="STRING" id="608538.HTH_0362"/>
<evidence type="ECO:0000313" key="5">
    <source>
        <dbReference type="Proteomes" id="UP000002574"/>
    </source>
</evidence>
<protein>
    <submittedName>
        <fullName evidence="4">Uncharacterized protein</fullName>
    </submittedName>
</protein>
<dbReference type="SUPFAM" id="SSF48452">
    <property type="entry name" value="TPR-like"/>
    <property type="match status" value="1"/>
</dbReference>
<sequence length="183" mass="21213">MIIDMGKSLLFIFVFFALSCAEKTVVVKEEPKSRAPGMAVASGKAVENGKKQLSKGHCKQAIHEFYKALEKDPQNFEALYWLGVAEGVCGYYPQAYDRLTFVVRYAPDDIWRARVYATMGITLLYMGKEDDAVAYFEKARAIDPRNELVVAYYENDHKKNKKHKIKKRPKDREGYEITFRWMY</sequence>
<organism evidence="4 5">
    <name type="scientific">Hydrogenobacter thermophilus (strain DSM 6534 / IAM 12695 / TK-6)</name>
    <dbReference type="NCBI Taxonomy" id="608538"/>
    <lineage>
        <taxon>Bacteria</taxon>
        <taxon>Pseudomonadati</taxon>
        <taxon>Aquificota</taxon>
        <taxon>Aquificia</taxon>
        <taxon>Aquificales</taxon>
        <taxon>Aquificaceae</taxon>
        <taxon>Hydrogenobacter</taxon>
    </lineage>
</organism>
<dbReference type="eggNOG" id="COG0457">
    <property type="taxonomic scope" value="Bacteria"/>
</dbReference>
<proteinExistence type="predicted"/>
<dbReference type="SMART" id="SM00028">
    <property type="entry name" value="TPR"/>
    <property type="match status" value="2"/>
</dbReference>
<evidence type="ECO:0000256" key="3">
    <source>
        <dbReference type="PROSITE-ProRule" id="PRU00339"/>
    </source>
</evidence>
<feature type="repeat" description="TPR" evidence="3">
    <location>
        <begin position="113"/>
        <end position="146"/>
    </location>
</feature>
<dbReference type="InterPro" id="IPR011990">
    <property type="entry name" value="TPR-like_helical_dom_sf"/>
</dbReference>
<dbReference type="PROSITE" id="PS50005">
    <property type="entry name" value="TPR"/>
    <property type="match status" value="1"/>
</dbReference>
<dbReference type="Gene3D" id="1.25.40.10">
    <property type="entry name" value="Tetratricopeptide repeat domain"/>
    <property type="match status" value="1"/>
</dbReference>
<dbReference type="Pfam" id="PF07719">
    <property type="entry name" value="TPR_2"/>
    <property type="match status" value="1"/>
</dbReference>